<dbReference type="PANTHER" id="PTHR32182:SF0">
    <property type="entry name" value="DNA REPLICATION AND REPAIR PROTEIN RECF"/>
    <property type="match status" value="1"/>
</dbReference>
<feature type="domain" description="Protein CR006 P-loop" evidence="1">
    <location>
        <begin position="579"/>
        <end position="715"/>
    </location>
</feature>
<sequence>METLIGDLLYWANDLKPWQQDALRRLFARGELKAADLNELVAMVKEAHGDGPPSSIPPDPLAANHIPGAGSGNSVQLVSLSELTNVNAFPDGRALSFEPSGLTVLFGENGAGKSGYARVLKNACRARRREPVQSNAFTGGAGHAQIPSAKIQVLVDGNAKEVSWVQGGNPDADLGNVSVYDSACARDYIEMEGEPGFQPYGLGHLNRLVAAQREMHRILTDEQNAIELNPAIFQPLKGGTAVGALVENPGAGTNIVELRRLATMSEADLQRIDFLEGALRELNPEPKARALDALADRLGLAAERASSALRYVTDAATAKLKGLHQSKRDADAAYELAQRQLHGGDQDGVQDKLLLGTGNAVWQTLYKAAEAFSVEYAYVGHAFPHTSSGAKCVLCQAELGPDARSRMERFATFVAGQAGAHAIGTNQTLVEALGKIRDADLEPLDKPTLEELAGSLPSLHALVLDTVAAWNARRTWLLDSSERDDWSRPEPIIPTGDPLDLQLRNAKAKLKEEASTLRKSVDPKERGKLQDELRELKARESLRGLLPAIEQFVLGSVKREALSRCLAALNTQGISTKMTALAKKHVTTALAVAMNEELSALGYKRKVRPTLDGKTSDGKTKMTLQIEGTKTDAHRVLSEGEQRAMALALFLAEVSFQGHHSTVIFDDPSTSLDHRHRRRMAQRLVALACERQVLIFTHDAVFLSEIDMALKKSGASATYKSIGWGDAAPGHVEEGLTWETKNCSMRLMEIEGVAKAIKTTAGDYPSEGDAQRIAEAYSKVRGTIERAIREEFLSNTIQPFSDAVSVESFGIVVGHPQDEVDSLMDIYDRACEATFAHDTPAERQLPLPDAEQLISDINLTLELVRKAAARRRAYQTQRGERTKARKKAFAGA</sequence>
<dbReference type="PANTHER" id="PTHR32182">
    <property type="entry name" value="DNA REPLICATION AND REPAIR PROTEIN RECF"/>
    <property type="match status" value="1"/>
</dbReference>
<name>A0AA48KFW0_9BACT</name>
<accession>A0AA48KFW0</accession>
<dbReference type="InterPro" id="IPR027417">
    <property type="entry name" value="P-loop_NTPase"/>
</dbReference>
<dbReference type="GO" id="GO:0006302">
    <property type="term" value="P:double-strand break repair"/>
    <property type="evidence" value="ECO:0007669"/>
    <property type="project" value="TreeGrafter"/>
</dbReference>
<evidence type="ECO:0000259" key="1">
    <source>
        <dbReference type="Pfam" id="PF13166"/>
    </source>
</evidence>
<dbReference type="KEGG" id="msea:METESE_17960"/>
<dbReference type="InterPro" id="IPR026866">
    <property type="entry name" value="CR006_AAA"/>
</dbReference>
<dbReference type="EMBL" id="AP027081">
    <property type="protein sequence ID" value="BDU76838.1"/>
    <property type="molecule type" value="Genomic_DNA"/>
</dbReference>
<protein>
    <recommendedName>
        <fullName evidence="1">Protein CR006 P-loop domain-containing protein</fullName>
    </recommendedName>
</protein>
<dbReference type="CDD" id="cd00267">
    <property type="entry name" value="ABC_ATPase"/>
    <property type="match status" value="1"/>
</dbReference>
<gene>
    <name evidence="2" type="ORF">METESE_17960</name>
</gene>
<dbReference type="Proteomes" id="UP001228113">
    <property type="component" value="Chromosome"/>
</dbReference>
<dbReference type="GO" id="GO:0000731">
    <property type="term" value="P:DNA synthesis involved in DNA repair"/>
    <property type="evidence" value="ECO:0007669"/>
    <property type="project" value="TreeGrafter"/>
</dbReference>
<evidence type="ECO:0000313" key="3">
    <source>
        <dbReference type="Proteomes" id="UP001228113"/>
    </source>
</evidence>
<evidence type="ECO:0000313" key="2">
    <source>
        <dbReference type="EMBL" id="BDU76838.1"/>
    </source>
</evidence>
<reference evidence="2" key="1">
    <citation type="journal article" date="2023" name="Int. J. Syst. Evol. Microbiol.">
        <title>Mesoterricola silvestris gen. nov., sp. nov., Mesoterricola sediminis sp. nov., Geothrix oryzae sp. nov., Geothrix edaphica sp. nov., Geothrix rubra sp. nov., and Geothrix limicola sp. nov., six novel members of Acidobacteriota isolated from soils.</title>
        <authorList>
            <person name="Itoh H."/>
            <person name="Sugisawa Y."/>
            <person name="Mise K."/>
            <person name="Xu Z."/>
            <person name="Kuniyasu M."/>
            <person name="Ushijima N."/>
            <person name="Kawano K."/>
            <person name="Kobayashi E."/>
            <person name="Shiratori Y."/>
            <person name="Masuda Y."/>
            <person name="Senoo K."/>
        </authorList>
    </citation>
    <scope>NUCLEOTIDE SEQUENCE</scope>
    <source>
        <strain evidence="2">W786</strain>
    </source>
</reference>
<dbReference type="Pfam" id="PF13166">
    <property type="entry name" value="AAA_13"/>
    <property type="match status" value="1"/>
</dbReference>
<keyword evidence="3" id="KW-1185">Reference proteome</keyword>
<dbReference type="AlphaFoldDB" id="A0AA48KFW0"/>
<dbReference type="SUPFAM" id="SSF52540">
    <property type="entry name" value="P-loop containing nucleoside triphosphate hydrolases"/>
    <property type="match status" value="1"/>
</dbReference>
<dbReference type="Gene3D" id="3.40.50.300">
    <property type="entry name" value="P-loop containing nucleotide triphosphate hydrolases"/>
    <property type="match status" value="1"/>
</dbReference>
<proteinExistence type="predicted"/>
<dbReference type="RefSeq" id="WP_316411533.1">
    <property type="nucleotide sequence ID" value="NZ_AP027081.1"/>
</dbReference>
<organism evidence="2 3">
    <name type="scientific">Mesoterricola sediminis</name>
    <dbReference type="NCBI Taxonomy" id="2927980"/>
    <lineage>
        <taxon>Bacteria</taxon>
        <taxon>Pseudomonadati</taxon>
        <taxon>Acidobacteriota</taxon>
        <taxon>Holophagae</taxon>
        <taxon>Holophagales</taxon>
        <taxon>Holophagaceae</taxon>
        <taxon>Mesoterricola</taxon>
    </lineage>
</organism>